<protein>
    <submittedName>
        <fullName evidence="2">Uncharacterized protein</fullName>
    </submittedName>
</protein>
<keyword evidence="1" id="KW-0812">Transmembrane</keyword>
<evidence type="ECO:0000313" key="2">
    <source>
        <dbReference type="EMBL" id="VAV97643.1"/>
    </source>
</evidence>
<feature type="transmembrane region" description="Helical" evidence="1">
    <location>
        <begin position="6"/>
        <end position="23"/>
    </location>
</feature>
<gene>
    <name evidence="2" type="ORF">MNBD_ALPHA06-881</name>
</gene>
<reference evidence="2" key="1">
    <citation type="submission" date="2018-06" db="EMBL/GenBank/DDBJ databases">
        <authorList>
            <person name="Zhirakovskaya E."/>
        </authorList>
    </citation>
    <scope>NUCLEOTIDE SEQUENCE</scope>
</reference>
<keyword evidence="1" id="KW-1133">Transmembrane helix</keyword>
<evidence type="ECO:0000256" key="1">
    <source>
        <dbReference type="SAM" id="Phobius"/>
    </source>
</evidence>
<accession>A0A3B0SMK8</accession>
<sequence>MPLIPLPVPIGWAVTLTGVAVLTKNSDRAKRGVDNLLERYPDAPRKYRLARRKISKINPFRRK</sequence>
<dbReference type="AlphaFoldDB" id="A0A3B0SMK8"/>
<keyword evidence="1" id="KW-0472">Membrane</keyword>
<organism evidence="2">
    <name type="scientific">hydrothermal vent metagenome</name>
    <dbReference type="NCBI Taxonomy" id="652676"/>
    <lineage>
        <taxon>unclassified sequences</taxon>
        <taxon>metagenomes</taxon>
        <taxon>ecological metagenomes</taxon>
    </lineage>
</organism>
<proteinExistence type="predicted"/>
<dbReference type="EMBL" id="UOEE01000247">
    <property type="protein sequence ID" value="VAV97643.1"/>
    <property type="molecule type" value="Genomic_DNA"/>
</dbReference>
<name>A0A3B0SMK8_9ZZZZ</name>